<sequence>MNIEYTRPWLYPKQTAAIFDGRDVKGDLARYAFIEASTKAGKTVGCLAWLLEQAVTRGGNGRNFWWVAPVYGQTKIAFRRMKTGLPKTIFTANETELWIELLDGTRIWFKSAEKPDNLYGEDVYAVVLDEASRMREEAYTAVRSTLTATRGPLRAIGNVKGRRNWFYRLARRAEAGDINMSFAKLTATDAVSGGVLEQAEIDDAERMLPEQVFRELYFAEASDDQGNPFGMKHIAACVGALSDRAAVANGVDLAKSVDWAVAIGLDDGAAVCGFERWQSPWDETEKKIIELCGKTPTLIDSTGVGDPIVERLQKVRRMYQGYHFTAQSKQRLMEGLAVKIQSHELTFPDGPIRSELDSFEYVYTRTGVKYSAPEGYHDDCVVSLALAVEMHRQVAPFLRSVRPLGGTRISPWLGGTDGPHPD</sequence>
<gene>
    <name evidence="1" type="ORF">UFOVP1040_22</name>
</gene>
<dbReference type="Gene3D" id="3.40.50.300">
    <property type="entry name" value="P-loop containing nucleotide triphosphate hydrolases"/>
    <property type="match status" value="1"/>
</dbReference>
<accession>A0A6J5QK69</accession>
<organism evidence="1">
    <name type="scientific">uncultured Caudovirales phage</name>
    <dbReference type="NCBI Taxonomy" id="2100421"/>
    <lineage>
        <taxon>Viruses</taxon>
        <taxon>Duplodnaviria</taxon>
        <taxon>Heunggongvirae</taxon>
        <taxon>Uroviricota</taxon>
        <taxon>Caudoviricetes</taxon>
        <taxon>Peduoviridae</taxon>
        <taxon>Maltschvirus</taxon>
        <taxon>Maltschvirus maltsch</taxon>
    </lineage>
</organism>
<dbReference type="Pfam" id="PF03237">
    <property type="entry name" value="Terminase_6N"/>
    <property type="match status" value="1"/>
</dbReference>
<reference evidence="1" key="1">
    <citation type="submission" date="2020-05" db="EMBL/GenBank/DDBJ databases">
        <authorList>
            <person name="Chiriac C."/>
            <person name="Salcher M."/>
            <person name="Ghai R."/>
            <person name="Kavagutti S V."/>
        </authorList>
    </citation>
    <scope>NUCLEOTIDE SEQUENCE</scope>
</reference>
<evidence type="ECO:0000313" key="1">
    <source>
        <dbReference type="EMBL" id="CAB4180004.1"/>
    </source>
</evidence>
<dbReference type="EMBL" id="LR796994">
    <property type="protein sequence ID" value="CAB4180004.1"/>
    <property type="molecule type" value="Genomic_DNA"/>
</dbReference>
<dbReference type="InterPro" id="IPR027417">
    <property type="entry name" value="P-loop_NTPase"/>
</dbReference>
<protein>
    <submittedName>
        <fullName evidence="1">Terminase-like family</fullName>
    </submittedName>
</protein>
<name>A0A6J5QK69_9CAUD</name>
<dbReference type="Gene3D" id="3.30.420.240">
    <property type="match status" value="1"/>
</dbReference>
<proteinExistence type="predicted"/>